<accession>A0A1Y2FM12</accession>
<feature type="compositionally biased region" description="Basic and acidic residues" evidence="1">
    <location>
        <begin position="376"/>
        <end position="385"/>
    </location>
</feature>
<reference evidence="2 3" key="1">
    <citation type="submission" date="2016-07" db="EMBL/GenBank/DDBJ databases">
        <title>Pervasive Adenine N6-methylation of Active Genes in Fungi.</title>
        <authorList>
            <consortium name="DOE Joint Genome Institute"/>
            <person name="Mondo S.J."/>
            <person name="Dannebaum R.O."/>
            <person name="Kuo R.C."/>
            <person name="Labutti K."/>
            <person name="Haridas S."/>
            <person name="Kuo A."/>
            <person name="Salamov A."/>
            <person name="Ahrendt S.R."/>
            <person name="Lipzen A."/>
            <person name="Sullivan W."/>
            <person name="Andreopoulos W.B."/>
            <person name="Clum A."/>
            <person name="Lindquist E."/>
            <person name="Daum C."/>
            <person name="Ramamoorthy G.K."/>
            <person name="Gryganskyi A."/>
            <person name="Culley D."/>
            <person name="Magnuson J.K."/>
            <person name="James T.Y."/>
            <person name="O'Malley M.A."/>
            <person name="Stajich J.E."/>
            <person name="Spatafora J.W."/>
            <person name="Visel A."/>
            <person name="Grigoriev I.V."/>
        </authorList>
    </citation>
    <scope>NUCLEOTIDE SEQUENCE [LARGE SCALE GENOMIC DNA]</scope>
    <source>
        <strain evidence="2 3">12-1054</strain>
    </source>
</reference>
<comment type="caution">
    <text evidence="2">The sequence shown here is derived from an EMBL/GenBank/DDBJ whole genome shotgun (WGS) entry which is preliminary data.</text>
</comment>
<keyword evidence="3" id="KW-1185">Reference proteome</keyword>
<dbReference type="EMBL" id="MCFI01000005">
    <property type="protein sequence ID" value="ORY85013.1"/>
    <property type="molecule type" value="Genomic_DNA"/>
</dbReference>
<organism evidence="2 3">
    <name type="scientific">Protomyces lactucae-debilis</name>
    <dbReference type="NCBI Taxonomy" id="2754530"/>
    <lineage>
        <taxon>Eukaryota</taxon>
        <taxon>Fungi</taxon>
        <taxon>Dikarya</taxon>
        <taxon>Ascomycota</taxon>
        <taxon>Taphrinomycotina</taxon>
        <taxon>Taphrinomycetes</taxon>
        <taxon>Taphrinales</taxon>
        <taxon>Protomycetaceae</taxon>
        <taxon>Protomyces</taxon>
    </lineage>
</organism>
<dbReference type="GeneID" id="63785539"/>
<sequence length="544" mass="60491">MHGAIPGDSPDPMPRRMGSFTCDVHFMPNGGFRHVCLILPPVRNRPNLFSRLSQAFAPAISIARMHYRNSSSLMTFTFTLVSLLLLVMHLELQHAAAEAGRSNGQSSHRGQESAVDTRSKKPGRGEGQSTTGGVSTSATVASDLPHAVEGIDYFPLAAIDGVRKCYNATFLISHIHTFKEAPEFCAMDEPHRQNHITEVCESWCFKEHAAYNNSHTNYIKGHVRSDTCIQSFNIQITKETIPDMASAFPDPCAFSCRCNLFNYVERIKMPYLSRMGQVFELSPSKPKSYWPHVVELSWKRSNPTGTSTRRCHYEDLFEQVGWTSDIKRSEGDTPATVKWQVECQVSAQNLPCDRVTWKRHCYCRPNNARHLFRPGQCEDGHENPRPPKRKKSKAKMQILDAGGAKPVDQCIAPIAHGSTPANNAFRADASSSGQAALAGNSAKPAMADMRLDPNDWEEWIATMSNVEQNPTTGLPVDRNVVTMQSCNNHGLFNHPGFEQPHADICVAPSHEGQMQGSHDEGSDDSQDGSQDDEADSYRRPLHFI</sequence>
<feature type="compositionally biased region" description="Acidic residues" evidence="1">
    <location>
        <begin position="521"/>
        <end position="534"/>
    </location>
</feature>
<protein>
    <submittedName>
        <fullName evidence="2">Uncharacterized protein</fullName>
    </submittedName>
</protein>
<feature type="region of interest" description="Disordered" evidence="1">
    <location>
        <begin position="373"/>
        <end position="394"/>
    </location>
</feature>
<proteinExistence type="predicted"/>
<feature type="compositionally biased region" description="Basic and acidic residues" evidence="1">
    <location>
        <begin position="109"/>
        <end position="119"/>
    </location>
</feature>
<name>A0A1Y2FM12_PROLT</name>
<dbReference type="CDD" id="cd02116">
    <property type="entry name" value="ACT"/>
    <property type="match status" value="1"/>
</dbReference>
<feature type="region of interest" description="Disordered" evidence="1">
    <location>
        <begin position="98"/>
        <end position="138"/>
    </location>
</feature>
<evidence type="ECO:0000256" key="1">
    <source>
        <dbReference type="SAM" id="MobiDB-lite"/>
    </source>
</evidence>
<evidence type="ECO:0000313" key="2">
    <source>
        <dbReference type="EMBL" id="ORY85013.1"/>
    </source>
</evidence>
<dbReference type="Proteomes" id="UP000193685">
    <property type="component" value="Unassembled WGS sequence"/>
</dbReference>
<evidence type="ECO:0000313" key="3">
    <source>
        <dbReference type="Proteomes" id="UP000193685"/>
    </source>
</evidence>
<dbReference type="RefSeq" id="XP_040726796.1">
    <property type="nucleotide sequence ID" value="XM_040868940.1"/>
</dbReference>
<feature type="region of interest" description="Disordered" evidence="1">
    <location>
        <begin position="508"/>
        <end position="544"/>
    </location>
</feature>
<feature type="compositionally biased region" description="Low complexity" evidence="1">
    <location>
        <begin position="129"/>
        <end position="138"/>
    </location>
</feature>
<dbReference type="AlphaFoldDB" id="A0A1Y2FM12"/>
<gene>
    <name evidence="2" type="ORF">BCR37DRAFT_377987</name>
</gene>